<evidence type="ECO:0000313" key="3">
    <source>
        <dbReference type="EMBL" id="GJM62237.1"/>
    </source>
</evidence>
<dbReference type="RefSeq" id="WP_338237555.1">
    <property type="nucleotide sequence ID" value="NZ_BQKE01000001.1"/>
</dbReference>
<organism evidence="3 4">
    <name type="scientific">Persicobacter diffluens</name>
    <dbReference type="NCBI Taxonomy" id="981"/>
    <lineage>
        <taxon>Bacteria</taxon>
        <taxon>Pseudomonadati</taxon>
        <taxon>Bacteroidota</taxon>
        <taxon>Cytophagia</taxon>
        <taxon>Cytophagales</taxon>
        <taxon>Persicobacteraceae</taxon>
        <taxon>Persicobacter</taxon>
    </lineage>
</organism>
<name>A0AAN4W0T8_9BACT</name>
<feature type="chain" id="PRO_5042865378" description="FAS1 domain-containing protein" evidence="1">
    <location>
        <begin position="25"/>
        <end position="165"/>
    </location>
</feature>
<feature type="domain" description="FAS1" evidence="2">
    <location>
        <begin position="31"/>
        <end position="163"/>
    </location>
</feature>
<evidence type="ECO:0000256" key="1">
    <source>
        <dbReference type="SAM" id="SignalP"/>
    </source>
</evidence>
<evidence type="ECO:0000259" key="2">
    <source>
        <dbReference type="PROSITE" id="PS50213"/>
    </source>
</evidence>
<sequence length="165" mass="16936">MNFKRLICLPILSVLLLISSCSSVGGLTGSAGSLLALAQGNPKLSKFMTLAQAAGISGLLSGADPLTILAPSNNAFAALGNTKFQELLDPDNKEMLTDILKNHVLSGSVDAKDMAKAGSVTNLLGNTLDVSGSGNNITVGGANILEKDMKADNGIIQMVDQLILP</sequence>
<keyword evidence="1" id="KW-0732">Signal</keyword>
<dbReference type="SUPFAM" id="SSF82153">
    <property type="entry name" value="FAS1 domain"/>
    <property type="match status" value="1"/>
</dbReference>
<dbReference type="FunFam" id="2.30.180.10:FF:000014">
    <property type="entry name" value="Stabilin 1"/>
    <property type="match status" value="1"/>
</dbReference>
<dbReference type="PROSITE" id="PS51257">
    <property type="entry name" value="PROKAR_LIPOPROTEIN"/>
    <property type="match status" value="1"/>
</dbReference>
<dbReference type="PANTHER" id="PTHR10900">
    <property type="entry name" value="PERIOSTIN-RELATED"/>
    <property type="match status" value="1"/>
</dbReference>
<proteinExistence type="predicted"/>
<dbReference type="SMART" id="SM00554">
    <property type="entry name" value="FAS1"/>
    <property type="match status" value="1"/>
</dbReference>
<dbReference type="InterPro" id="IPR050904">
    <property type="entry name" value="Adhesion/Biosynth-related"/>
</dbReference>
<dbReference type="Gene3D" id="2.30.180.10">
    <property type="entry name" value="FAS1 domain"/>
    <property type="match status" value="1"/>
</dbReference>
<evidence type="ECO:0000313" key="4">
    <source>
        <dbReference type="Proteomes" id="UP001310022"/>
    </source>
</evidence>
<dbReference type="Proteomes" id="UP001310022">
    <property type="component" value="Unassembled WGS sequence"/>
</dbReference>
<accession>A0AAN4W0T8</accession>
<protein>
    <recommendedName>
        <fullName evidence="2">FAS1 domain-containing protein</fullName>
    </recommendedName>
</protein>
<gene>
    <name evidence="3" type="ORF">PEDI_27890</name>
</gene>
<dbReference type="GO" id="GO:0005615">
    <property type="term" value="C:extracellular space"/>
    <property type="evidence" value="ECO:0007669"/>
    <property type="project" value="TreeGrafter"/>
</dbReference>
<dbReference type="InterPro" id="IPR000782">
    <property type="entry name" value="FAS1_domain"/>
</dbReference>
<feature type="signal peptide" evidence="1">
    <location>
        <begin position="1"/>
        <end position="24"/>
    </location>
</feature>
<dbReference type="Pfam" id="PF02469">
    <property type="entry name" value="Fasciclin"/>
    <property type="match status" value="1"/>
</dbReference>
<dbReference type="AlphaFoldDB" id="A0AAN4W0T8"/>
<dbReference type="InterPro" id="IPR036378">
    <property type="entry name" value="FAS1_dom_sf"/>
</dbReference>
<dbReference type="EMBL" id="BQKE01000001">
    <property type="protein sequence ID" value="GJM62237.1"/>
    <property type="molecule type" value="Genomic_DNA"/>
</dbReference>
<dbReference type="PROSITE" id="PS50213">
    <property type="entry name" value="FAS1"/>
    <property type="match status" value="1"/>
</dbReference>
<keyword evidence="4" id="KW-1185">Reference proteome</keyword>
<dbReference type="PANTHER" id="PTHR10900:SF77">
    <property type="entry name" value="FI19380P1"/>
    <property type="match status" value="1"/>
</dbReference>
<comment type="caution">
    <text evidence="3">The sequence shown here is derived from an EMBL/GenBank/DDBJ whole genome shotgun (WGS) entry which is preliminary data.</text>
</comment>
<reference evidence="3 4" key="1">
    <citation type="submission" date="2021-12" db="EMBL/GenBank/DDBJ databases">
        <title>Genome sequencing of bacteria with rrn-lacking chromosome and rrn-plasmid.</title>
        <authorList>
            <person name="Anda M."/>
            <person name="Iwasaki W."/>
        </authorList>
    </citation>
    <scope>NUCLEOTIDE SEQUENCE [LARGE SCALE GENOMIC DNA]</scope>
    <source>
        <strain evidence="3 4">NBRC 15940</strain>
    </source>
</reference>